<dbReference type="Pfam" id="PF12710">
    <property type="entry name" value="HAD"/>
    <property type="match status" value="1"/>
</dbReference>
<dbReference type="NCBIfam" id="TIGR01490">
    <property type="entry name" value="HAD-SF-IB-hyp1"/>
    <property type="match status" value="1"/>
</dbReference>
<comment type="similarity">
    <text evidence="1 4">Belongs to the 1-acyl-sn-glycerol-3-phosphate acyltransferase family.</text>
</comment>
<protein>
    <recommendedName>
        <fullName evidence="4">1-acyl-sn-glycerol-3-phosphate acyltransferase</fullName>
        <ecNumber evidence="4">2.3.1.51</ecNumber>
    </recommendedName>
</protein>
<evidence type="ECO:0000256" key="3">
    <source>
        <dbReference type="ARBA" id="ARBA00023315"/>
    </source>
</evidence>
<gene>
    <name evidence="6" type="ORF">GCM10023353_24840</name>
</gene>
<dbReference type="InterPro" id="IPR002123">
    <property type="entry name" value="Plipid/glycerol_acylTrfase"/>
</dbReference>
<dbReference type="Pfam" id="PF01553">
    <property type="entry name" value="Acyltransferase"/>
    <property type="match status" value="1"/>
</dbReference>
<keyword evidence="4" id="KW-0594">Phospholipid biosynthesis</keyword>
<dbReference type="Gene3D" id="3.40.50.1000">
    <property type="entry name" value="HAD superfamily/HAD-like"/>
    <property type="match status" value="1"/>
</dbReference>
<feature type="domain" description="Phospholipid/glycerol acyltransferase" evidence="5">
    <location>
        <begin position="319"/>
        <end position="433"/>
    </location>
</feature>
<evidence type="ECO:0000256" key="2">
    <source>
        <dbReference type="ARBA" id="ARBA00022679"/>
    </source>
</evidence>
<dbReference type="EC" id="2.3.1.51" evidence="4"/>
<dbReference type="RefSeq" id="WP_307810993.1">
    <property type="nucleotide sequence ID" value="NZ_BAABKQ010000001.1"/>
</dbReference>
<evidence type="ECO:0000256" key="1">
    <source>
        <dbReference type="ARBA" id="ARBA00008655"/>
    </source>
</evidence>
<keyword evidence="3 4" id="KW-0012">Acyltransferase</keyword>
<dbReference type="InterPro" id="IPR023214">
    <property type="entry name" value="HAD_sf"/>
</dbReference>
<dbReference type="NCBIfam" id="TIGR01488">
    <property type="entry name" value="HAD-SF-IB"/>
    <property type="match status" value="1"/>
</dbReference>
<accession>A0ABP9CY67</accession>
<dbReference type="SUPFAM" id="SSF69593">
    <property type="entry name" value="Glycerol-3-phosphate (1)-acyltransferase"/>
    <property type="match status" value="1"/>
</dbReference>
<dbReference type="PANTHER" id="PTHR10434:SF66">
    <property type="entry name" value="PHOSPHOLIPID_GLYCEROL ACYLTRANSFERASE DOMAIN-CONTAINING PROTEIN"/>
    <property type="match status" value="1"/>
</dbReference>
<proteinExistence type="inferred from homology"/>
<comment type="domain">
    <text evidence="4">The HXXXXD motif is essential for acyltransferase activity and may constitute the binding site for the phosphate moiety of the glycerol-3-phosphate.</text>
</comment>
<keyword evidence="2 4" id="KW-0808">Transferase</keyword>
<organism evidence="6 7">
    <name type="scientific">Tomitella cavernea</name>
    <dbReference type="NCBI Taxonomy" id="1387982"/>
    <lineage>
        <taxon>Bacteria</taxon>
        <taxon>Bacillati</taxon>
        <taxon>Actinomycetota</taxon>
        <taxon>Actinomycetes</taxon>
        <taxon>Mycobacteriales</taxon>
        <taxon>Tomitella</taxon>
    </lineage>
</organism>
<dbReference type="EMBL" id="BAABKQ010000001">
    <property type="protein sequence ID" value="GAA4817264.1"/>
    <property type="molecule type" value="Genomic_DNA"/>
</dbReference>
<dbReference type="InterPro" id="IPR036412">
    <property type="entry name" value="HAD-like_sf"/>
</dbReference>
<reference evidence="7" key="1">
    <citation type="journal article" date="2019" name="Int. J. Syst. Evol. Microbiol.">
        <title>The Global Catalogue of Microorganisms (GCM) 10K type strain sequencing project: providing services to taxonomists for standard genome sequencing and annotation.</title>
        <authorList>
            <consortium name="The Broad Institute Genomics Platform"/>
            <consortium name="The Broad Institute Genome Sequencing Center for Infectious Disease"/>
            <person name="Wu L."/>
            <person name="Ma J."/>
        </authorList>
    </citation>
    <scope>NUCLEOTIDE SEQUENCE [LARGE SCALE GENOMIC DNA]</scope>
    <source>
        <strain evidence="7">JCM 18542</strain>
    </source>
</reference>
<keyword evidence="4" id="KW-1208">Phospholipid metabolism</keyword>
<dbReference type="Proteomes" id="UP001500839">
    <property type="component" value="Unassembled WGS sequence"/>
</dbReference>
<name>A0ABP9CY67_9ACTN</name>
<dbReference type="GO" id="GO:0016787">
    <property type="term" value="F:hydrolase activity"/>
    <property type="evidence" value="ECO:0007669"/>
    <property type="project" value="UniProtKB-KW"/>
</dbReference>
<comment type="caution">
    <text evidence="6">The sequence shown here is derived from an EMBL/GenBank/DDBJ whole genome shotgun (WGS) entry which is preliminary data.</text>
</comment>
<sequence>MTADDTTIGTATRPLDGALARIAAAPDGPGVAAMFDFDGTIVHGYSGVHFFRDRLTAGKVGPRELLGTAVNGLRGTDSEAEFERFVAVAFRAWAGHTEDELQQVGRGVFENTLAGLIYPEAWRLIEAHKRKGHTLVIASSASRYQFEAAAEALGVDHLLFTPLEVADGVLTGKVDGASLWRSGKARAARAFAAAHGIDTAASFTYSNGGEDVEFLTTMGHPTAVNPDKNLTRAADEHGWPVLRFRPRGAYNVKDLARTAASLGTLAGSVGAGVGLGLLNLDRRLGIDAVSAIAPETMLATAGVRVDIRGEDNAWKTRPAVFIFNHQSFLDTVLIARVLREGFTGVTKKEMATNPLFGPPLRIAGATFVDRRNTDKAKEALRPVVDTLRSGTSLVVSPEGTRSLTPSIGRFKKGAFHIAIQAGVPVVPIVIRNAGELMAKGAKLVRSGTVDIAVLPPIDVADWDPADLQPHIDVVESLYRDTLNDWPRG</sequence>
<evidence type="ECO:0000256" key="4">
    <source>
        <dbReference type="RuleBase" id="RU361267"/>
    </source>
</evidence>
<dbReference type="Gene3D" id="1.20.1440.100">
    <property type="entry name" value="SG protein - dephosphorylation function"/>
    <property type="match status" value="1"/>
</dbReference>
<evidence type="ECO:0000313" key="7">
    <source>
        <dbReference type="Proteomes" id="UP001500839"/>
    </source>
</evidence>
<comment type="catalytic activity">
    <reaction evidence="4">
        <text>a 1-acyl-sn-glycero-3-phosphate + an acyl-CoA = a 1,2-diacyl-sn-glycero-3-phosphate + CoA</text>
        <dbReference type="Rhea" id="RHEA:19709"/>
        <dbReference type="ChEBI" id="CHEBI:57287"/>
        <dbReference type="ChEBI" id="CHEBI:57970"/>
        <dbReference type="ChEBI" id="CHEBI:58342"/>
        <dbReference type="ChEBI" id="CHEBI:58608"/>
        <dbReference type="EC" id="2.3.1.51"/>
    </reaction>
</comment>
<dbReference type="PANTHER" id="PTHR10434">
    <property type="entry name" value="1-ACYL-SN-GLYCEROL-3-PHOSPHATE ACYLTRANSFERASE"/>
    <property type="match status" value="1"/>
</dbReference>
<dbReference type="CDD" id="cd07989">
    <property type="entry name" value="LPLAT_AGPAT-like"/>
    <property type="match status" value="1"/>
</dbReference>
<keyword evidence="4" id="KW-0444">Lipid biosynthesis</keyword>
<keyword evidence="4" id="KW-0443">Lipid metabolism</keyword>
<keyword evidence="6" id="KW-0378">Hydrolase</keyword>
<evidence type="ECO:0000259" key="5">
    <source>
        <dbReference type="SMART" id="SM00563"/>
    </source>
</evidence>
<dbReference type="InterPro" id="IPR006385">
    <property type="entry name" value="HAD_hydro_SerB1"/>
</dbReference>
<dbReference type="SUPFAM" id="SSF56784">
    <property type="entry name" value="HAD-like"/>
    <property type="match status" value="1"/>
</dbReference>
<dbReference type="SMART" id="SM00563">
    <property type="entry name" value="PlsC"/>
    <property type="match status" value="1"/>
</dbReference>
<dbReference type="NCBIfam" id="TIGR00530">
    <property type="entry name" value="AGP_acyltrn"/>
    <property type="match status" value="1"/>
</dbReference>
<evidence type="ECO:0000313" key="6">
    <source>
        <dbReference type="EMBL" id="GAA4817264.1"/>
    </source>
</evidence>
<dbReference type="InterPro" id="IPR004552">
    <property type="entry name" value="AGP_acyltrans"/>
</dbReference>
<keyword evidence="7" id="KW-1185">Reference proteome</keyword>